<dbReference type="AlphaFoldDB" id="A0A0G2HKF4"/>
<dbReference type="Pfam" id="PF10775">
    <property type="entry name" value="ATP_sub_h"/>
    <property type="match status" value="1"/>
</dbReference>
<evidence type="ECO:0000313" key="3">
    <source>
        <dbReference type="Proteomes" id="UP000053317"/>
    </source>
</evidence>
<evidence type="ECO:0000313" key="2">
    <source>
        <dbReference type="EMBL" id="KKY28820.1"/>
    </source>
</evidence>
<comment type="caution">
    <text evidence="2">The sequence shown here is derived from an EMBL/GenBank/DDBJ whole genome shotgun (WGS) entry which is preliminary data.</text>
</comment>
<dbReference type="PANTHER" id="PTHR28207">
    <property type="entry name" value="ATP SYNTHASE SUBUNIT H, MITOCHONDRIAL"/>
    <property type="match status" value="1"/>
</dbReference>
<dbReference type="OrthoDB" id="274752at2759"/>
<protein>
    <submittedName>
        <fullName evidence="2">Putative mitochondrial f1f0 atp synthase subunit atp14</fullName>
    </submittedName>
</protein>
<reference evidence="2 3" key="1">
    <citation type="submission" date="2015-05" db="EMBL/GenBank/DDBJ databases">
        <title>Distinctive expansion of gene families associated with plant cell wall degradation and secondary metabolism in the genomes of grapevine trunk pathogens.</title>
        <authorList>
            <person name="Lawrence D.P."/>
            <person name="Travadon R."/>
            <person name="Rolshausen P.E."/>
            <person name="Baumgartner K."/>
        </authorList>
    </citation>
    <scope>NUCLEOTIDE SEQUENCE [LARGE SCALE GENOMIC DNA]</scope>
    <source>
        <strain evidence="2">UCRPC4</strain>
    </source>
</reference>
<dbReference type="Proteomes" id="UP000053317">
    <property type="component" value="Unassembled WGS sequence"/>
</dbReference>
<dbReference type="GO" id="GO:0046933">
    <property type="term" value="F:proton-transporting ATP synthase activity, rotational mechanism"/>
    <property type="evidence" value="ECO:0007669"/>
    <property type="project" value="TreeGrafter"/>
</dbReference>
<keyword evidence="3" id="KW-1185">Reference proteome</keyword>
<dbReference type="EMBL" id="LCWF01000009">
    <property type="protein sequence ID" value="KKY28820.1"/>
    <property type="molecule type" value="Genomic_DNA"/>
</dbReference>
<sequence>MMSQSMMRASRSLLTRVVRQQAPISRRTFAVSSASRGMTNQSSQTKTMYKLTRREADLIQDMYLKELRAYKAPQVKATDAEGHVQKFTPPKASKSPEETDLTGGLKAYEDSVVEIEGQSSEGEATPVENWFEEEPEEEEAHGH</sequence>
<name>A0A0G2HKF4_PHACM</name>
<accession>A0A0G2HKF4</accession>
<feature type="compositionally biased region" description="Acidic residues" evidence="1">
    <location>
        <begin position="130"/>
        <end position="143"/>
    </location>
</feature>
<evidence type="ECO:0000256" key="1">
    <source>
        <dbReference type="SAM" id="MobiDB-lite"/>
    </source>
</evidence>
<organism evidence="2 3">
    <name type="scientific">Phaeomoniella chlamydospora</name>
    <name type="common">Phaeoacremonium chlamydosporum</name>
    <dbReference type="NCBI Taxonomy" id="158046"/>
    <lineage>
        <taxon>Eukaryota</taxon>
        <taxon>Fungi</taxon>
        <taxon>Dikarya</taxon>
        <taxon>Ascomycota</taxon>
        <taxon>Pezizomycotina</taxon>
        <taxon>Eurotiomycetes</taxon>
        <taxon>Chaetothyriomycetidae</taxon>
        <taxon>Phaeomoniellales</taxon>
        <taxon>Phaeomoniellaceae</taxon>
        <taxon>Phaeomoniella</taxon>
    </lineage>
</organism>
<feature type="region of interest" description="Disordered" evidence="1">
    <location>
        <begin position="75"/>
        <end position="143"/>
    </location>
</feature>
<dbReference type="PANTHER" id="PTHR28207:SF1">
    <property type="entry name" value="ATP SYNTHASE SUBUNIT H, MITOCHONDRIAL"/>
    <property type="match status" value="1"/>
</dbReference>
<reference evidence="2 3" key="2">
    <citation type="submission" date="2015-05" db="EMBL/GenBank/DDBJ databases">
        <authorList>
            <person name="Morales-Cruz A."/>
            <person name="Amrine K.C."/>
            <person name="Cantu D."/>
        </authorList>
    </citation>
    <scope>NUCLEOTIDE SEQUENCE [LARGE SCALE GENOMIC DNA]</scope>
    <source>
        <strain evidence="2">UCRPC4</strain>
    </source>
</reference>
<dbReference type="InterPro" id="IPR019711">
    <property type="entry name" value="ATP_synth_F0_suH"/>
</dbReference>
<proteinExistence type="predicted"/>
<gene>
    <name evidence="2" type="ORF">UCRPC4_g00381</name>
</gene>